<name>A0A0E9PHK0_ANGAN</name>
<evidence type="ECO:0000313" key="1">
    <source>
        <dbReference type="EMBL" id="JAH04014.1"/>
    </source>
</evidence>
<proteinExistence type="predicted"/>
<accession>A0A0E9PHK0</accession>
<protein>
    <submittedName>
        <fullName evidence="1">Uncharacterized protein</fullName>
    </submittedName>
</protein>
<sequence>MRAYRIQAITPTRKIASFEMQVIHVLLYTIENTTFNGS</sequence>
<dbReference type="EMBL" id="GBXM01104563">
    <property type="protein sequence ID" value="JAH04014.1"/>
    <property type="molecule type" value="Transcribed_RNA"/>
</dbReference>
<reference evidence="1" key="2">
    <citation type="journal article" date="2015" name="Fish Shellfish Immunol.">
        <title>Early steps in the European eel (Anguilla anguilla)-Vibrio vulnificus interaction in the gills: Role of the RtxA13 toxin.</title>
        <authorList>
            <person name="Callol A."/>
            <person name="Pajuelo D."/>
            <person name="Ebbesson L."/>
            <person name="Teles M."/>
            <person name="MacKenzie S."/>
            <person name="Amaro C."/>
        </authorList>
    </citation>
    <scope>NUCLEOTIDE SEQUENCE</scope>
</reference>
<reference evidence="1" key="1">
    <citation type="submission" date="2014-11" db="EMBL/GenBank/DDBJ databases">
        <authorList>
            <person name="Amaro Gonzalez C."/>
        </authorList>
    </citation>
    <scope>NUCLEOTIDE SEQUENCE</scope>
</reference>
<dbReference type="AlphaFoldDB" id="A0A0E9PHK0"/>
<organism evidence="1">
    <name type="scientific">Anguilla anguilla</name>
    <name type="common">European freshwater eel</name>
    <name type="synonym">Muraena anguilla</name>
    <dbReference type="NCBI Taxonomy" id="7936"/>
    <lineage>
        <taxon>Eukaryota</taxon>
        <taxon>Metazoa</taxon>
        <taxon>Chordata</taxon>
        <taxon>Craniata</taxon>
        <taxon>Vertebrata</taxon>
        <taxon>Euteleostomi</taxon>
        <taxon>Actinopterygii</taxon>
        <taxon>Neopterygii</taxon>
        <taxon>Teleostei</taxon>
        <taxon>Anguilliformes</taxon>
        <taxon>Anguillidae</taxon>
        <taxon>Anguilla</taxon>
    </lineage>
</organism>